<dbReference type="InterPro" id="IPR007353">
    <property type="entry name" value="DUF421"/>
</dbReference>
<evidence type="ECO:0000256" key="2">
    <source>
        <dbReference type="ARBA" id="ARBA00006448"/>
    </source>
</evidence>
<gene>
    <name evidence="9" type="ORF">FFLO_05128</name>
</gene>
<dbReference type="Pfam" id="PF04239">
    <property type="entry name" value="DUF421"/>
    <property type="match status" value="1"/>
</dbReference>
<reference evidence="9" key="1">
    <citation type="submission" date="2020-04" db="EMBL/GenBank/DDBJ databases">
        <title>Analysis of mating type loci in Filobasidium floriforme.</title>
        <authorList>
            <person name="Nowrousian M."/>
        </authorList>
    </citation>
    <scope>NUCLEOTIDE SEQUENCE</scope>
    <source>
        <strain evidence="9">CBS 6242</strain>
    </source>
</reference>
<proteinExistence type="inferred from homology"/>
<name>A0A8K0NLR1_9TREE</name>
<keyword evidence="3" id="KW-1003">Cell membrane</keyword>
<accession>A0A8K0NLR1</accession>
<evidence type="ECO:0000256" key="3">
    <source>
        <dbReference type="ARBA" id="ARBA00022475"/>
    </source>
</evidence>
<dbReference type="EMBL" id="JABELV010000122">
    <property type="protein sequence ID" value="KAG7530295.1"/>
    <property type="molecule type" value="Genomic_DNA"/>
</dbReference>
<dbReference type="PANTHER" id="PTHR34582">
    <property type="entry name" value="UPF0702 TRANSMEMBRANE PROTEIN YCAP"/>
    <property type="match status" value="1"/>
</dbReference>
<feature type="transmembrane region" description="Helical" evidence="7">
    <location>
        <begin position="20"/>
        <end position="39"/>
    </location>
</feature>
<dbReference type="Proteomes" id="UP000812966">
    <property type="component" value="Unassembled WGS sequence"/>
</dbReference>
<evidence type="ECO:0000256" key="1">
    <source>
        <dbReference type="ARBA" id="ARBA00004651"/>
    </source>
</evidence>
<organism evidence="9 10">
    <name type="scientific">Filobasidium floriforme</name>
    <dbReference type="NCBI Taxonomy" id="5210"/>
    <lineage>
        <taxon>Eukaryota</taxon>
        <taxon>Fungi</taxon>
        <taxon>Dikarya</taxon>
        <taxon>Basidiomycota</taxon>
        <taxon>Agaricomycotina</taxon>
        <taxon>Tremellomycetes</taxon>
        <taxon>Filobasidiales</taxon>
        <taxon>Filobasidiaceae</taxon>
        <taxon>Filobasidium</taxon>
    </lineage>
</organism>
<keyword evidence="10" id="KW-1185">Reference proteome</keyword>
<evidence type="ECO:0000256" key="7">
    <source>
        <dbReference type="SAM" id="Phobius"/>
    </source>
</evidence>
<feature type="transmembrane region" description="Helical" evidence="7">
    <location>
        <begin position="45"/>
        <end position="63"/>
    </location>
</feature>
<keyword evidence="6 7" id="KW-0472">Membrane</keyword>
<dbReference type="AlphaFoldDB" id="A0A8K0NLR1"/>
<comment type="similarity">
    <text evidence="2">Belongs to the UPF0702 family.</text>
</comment>
<protein>
    <recommendedName>
        <fullName evidence="8">YetF C-terminal domain-containing protein</fullName>
    </recommendedName>
</protein>
<evidence type="ECO:0000256" key="4">
    <source>
        <dbReference type="ARBA" id="ARBA00022692"/>
    </source>
</evidence>
<dbReference type="GO" id="GO:0005886">
    <property type="term" value="C:plasma membrane"/>
    <property type="evidence" value="ECO:0007669"/>
    <property type="project" value="UniProtKB-SubCell"/>
</dbReference>
<comment type="subcellular location">
    <subcellularLocation>
        <location evidence="1">Cell membrane</location>
        <topology evidence="1">Multi-pass membrane protein</topology>
    </subcellularLocation>
</comment>
<dbReference type="Gene3D" id="3.30.240.20">
    <property type="entry name" value="bsu07140 like domains"/>
    <property type="match status" value="1"/>
</dbReference>
<evidence type="ECO:0000256" key="6">
    <source>
        <dbReference type="ARBA" id="ARBA00023136"/>
    </source>
</evidence>
<evidence type="ECO:0000313" key="9">
    <source>
        <dbReference type="EMBL" id="KAG7530295.1"/>
    </source>
</evidence>
<comment type="caution">
    <text evidence="9">The sequence shown here is derived from an EMBL/GenBank/DDBJ whole genome shotgun (WGS) entry which is preliminary data.</text>
</comment>
<keyword evidence="4 7" id="KW-0812">Transmembrane</keyword>
<keyword evidence="5 7" id="KW-1133">Transmembrane helix</keyword>
<evidence type="ECO:0000259" key="8">
    <source>
        <dbReference type="Pfam" id="PF04239"/>
    </source>
</evidence>
<dbReference type="PANTHER" id="PTHR34582:SF6">
    <property type="entry name" value="UPF0702 TRANSMEMBRANE PROTEIN YCAP"/>
    <property type="match status" value="1"/>
</dbReference>
<feature type="domain" description="YetF C-terminal" evidence="8">
    <location>
        <begin position="69"/>
        <end position="146"/>
    </location>
</feature>
<evidence type="ECO:0000313" key="10">
    <source>
        <dbReference type="Proteomes" id="UP000812966"/>
    </source>
</evidence>
<dbReference type="InterPro" id="IPR023090">
    <property type="entry name" value="UPF0702_alpha/beta_dom_sf"/>
</dbReference>
<sequence>MFLFIYFRIMSNRCSAPVTLFDTIVGVALGSVLGAIVTGTSLTRGILSLVVLLFFQFFTSLCSSNMGATFERIVASPPLVIAFRGHQLDKVMRQHRISKTDLNSALRKYGIWNIKEVECVIIESTGLFSVYKKCDFPDDMEPEVLLDIKAYRKLHENHQANGKDKHECSNDSRDDDIAGECA</sequence>
<evidence type="ECO:0000256" key="5">
    <source>
        <dbReference type="ARBA" id="ARBA00022989"/>
    </source>
</evidence>